<dbReference type="AlphaFoldDB" id="A0AAD4R2F6"/>
<sequence length="316" mass="35348">MDFHFAKLRRKAKVLSRKYGNISSANLAIRQTLDTDCGSSARETDSSANQSSSQGQAGREYEKYPNGQIGIENFERYAKLFSRNSAAFAAVIERRWRNKLIKAGWLDCRWPWCLNHISLYTQDQPGDDACGYARRHMDCFIDTKRPQITRYFLGAKSRYKTCTCHTCLDFLSRSTKYMSPGISCNNGFEAKIRDNIPSLCPLDYYESVPPAVLLPTLGRCPSTLLCCVAAASLREWHRANHFRFAGLQSPSEAPKAMPKSHISILSVIRIDAHTSPEGMAAGNVQYPAPGPLSQGHLGRRPGFPARVPAWGISQKH</sequence>
<feature type="compositionally biased region" description="Low complexity" evidence="1">
    <location>
        <begin position="46"/>
        <end position="58"/>
    </location>
</feature>
<dbReference type="Proteomes" id="UP001201812">
    <property type="component" value="Unassembled WGS sequence"/>
</dbReference>
<protein>
    <submittedName>
        <fullName evidence="2">Uncharacterized protein</fullName>
    </submittedName>
</protein>
<keyword evidence="3" id="KW-1185">Reference proteome</keyword>
<organism evidence="2 3">
    <name type="scientific">Ditylenchus destructor</name>
    <dbReference type="NCBI Taxonomy" id="166010"/>
    <lineage>
        <taxon>Eukaryota</taxon>
        <taxon>Metazoa</taxon>
        <taxon>Ecdysozoa</taxon>
        <taxon>Nematoda</taxon>
        <taxon>Chromadorea</taxon>
        <taxon>Rhabditida</taxon>
        <taxon>Tylenchina</taxon>
        <taxon>Tylenchomorpha</taxon>
        <taxon>Sphaerularioidea</taxon>
        <taxon>Anguinidae</taxon>
        <taxon>Anguininae</taxon>
        <taxon>Ditylenchus</taxon>
    </lineage>
</organism>
<feature type="region of interest" description="Disordered" evidence="1">
    <location>
        <begin position="38"/>
        <end position="62"/>
    </location>
</feature>
<reference evidence="2" key="1">
    <citation type="submission" date="2022-01" db="EMBL/GenBank/DDBJ databases">
        <title>Genome Sequence Resource for Two Populations of Ditylenchus destructor, the Migratory Endoparasitic Phytonematode.</title>
        <authorList>
            <person name="Zhang H."/>
            <person name="Lin R."/>
            <person name="Xie B."/>
        </authorList>
    </citation>
    <scope>NUCLEOTIDE SEQUENCE</scope>
    <source>
        <strain evidence="2">BazhouSP</strain>
    </source>
</reference>
<dbReference type="EMBL" id="JAKKPZ010000059">
    <property type="protein sequence ID" value="KAI1705166.1"/>
    <property type="molecule type" value="Genomic_DNA"/>
</dbReference>
<name>A0AAD4R2F6_9BILA</name>
<evidence type="ECO:0000313" key="2">
    <source>
        <dbReference type="EMBL" id="KAI1705166.1"/>
    </source>
</evidence>
<proteinExistence type="predicted"/>
<accession>A0AAD4R2F6</accession>
<gene>
    <name evidence="2" type="ORF">DdX_13770</name>
</gene>
<evidence type="ECO:0000313" key="3">
    <source>
        <dbReference type="Proteomes" id="UP001201812"/>
    </source>
</evidence>
<evidence type="ECO:0000256" key="1">
    <source>
        <dbReference type="SAM" id="MobiDB-lite"/>
    </source>
</evidence>
<comment type="caution">
    <text evidence="2">The sequence shown here is derived from an EMBL/GenBank/DDBJ whole genome shotgun (WGS) entry which is preliminary data.</text>
</comment>